<proteinExistence type="predicted"/>
<organism evidence="1">
    <name type="scientific">Arundo donax</name>
    <name type="common">Giant reed</name>
    <name type="synonym">Donax arundinaceus</name>
    <dbReference type="NCBI Taxonomy" id="35708"/>
    <lineage>
        <taxon>Eukaryota</taxon>
        <taxon>Viridiplantae</taxon>
        <taxon>Streptophyta</taxon>
        <taxon>Embryophyta</taxon>
        <taxon>Tracheophyta</taxon>
        <taxon>Spermatophyta</taxon>
        <taxon>Magnoliopsida</taxon>
        <taxon>Liliopsida</taxon>
        <taxon>Poales</taxon>
        <taxon>Poaceae</taxon>
        <taxon>PACMAD clade</taxon>
        <taxon>Arundinoideae</taxon>
        <taxon>Arundineae</taxon>
        <taxon>Arundo</taxon>
    </lineage>
</organism>
<reference evidence="1" key="2">
    <citation type="journal article" date="2015" name="Data Brief">
        <title>Shoot transcriptome of the giant reed, Arundo donax.</title>
        <authorList>
            <person name="Barrero R.A."/>
            <person name="Guerrero F.D."/>
            <person name="Moolhuijzen P."/>
            <person name="Goolsby J.A."/>
            <person name="Tidwell J."/>
            <person name="Bellgard S.E."/>
            <person name="Bellgard M.I."/>
        </authorList>
    </citation>
    <scope>NUCLEOTIDE SEQUENCE</scope>
    <source>
        <tissue evidence="1">Shoot tissue taken approximately 20 cm above the soil surface</tissue>
    </source>
</reference>
<dbReference type="PROSITE" id="PS51257">
    <property type="entry name" value="PROKAR_LIPOPROTEIN"/>
    <property type="match status" value="1"/>
</dbReference>
<reference evidence="1" key="1">
    <citation type="submission" date="2014-09" db="EMBL/GenBank/DDBJ databases">
        <authorList>
            <person name="Magalhaes I.L.F."/>
            <person name="Oliveira U."/>
            <person name="Santos F.R."/>
            <person name="Vidigal T.H.D.A."/>
            <person name="Brescovit A.D."/>
            <person name="Santos A.J."/>
        </authorList>
    </citation>
    <scope>NUCLEOTIDE SEQUENCE</scope>
    <source>
        <tissue evidence="1">Shoot tissue taken approximately 20 cm above the soil surface</tissue>
    </source>
</reference>
<evidence type="ECO:0000313" key="1">
    <source>
        <dbReference type="EMBL" id="JAD73292.1"/>
    </source>
</evidence>
<dbReference type="EMBL" id="GBRH01224603">
    <property type="protein sequence ID" value="JAD73292.1"/>
    <property type="molecule type" value="Transcribed_RNA"/>
</dbReference>
<accession>A0A0A9CP57</accession>
<dbReference type="AlphaFoldDB" id="A0A0A9CP57"/>
<protein>
    <submittedName>
        <fullName evidence="1">Uncharacterized protein</fullName>
    </submittedName>
</protein>
<sequence length="102" mass="10664">MKPPDRPPSGSTFVSGFGGSCSELHHGVNGAPIVPGSAPLLGSACSYLSLMASVATPDSFITSRYLFQRCKYCSCDGGSCSSIFFLGGSCSSIFFLTFNFCH</sequence>
<name>A0A0A9CP57_ARUDO</name>